<dbReference type="RefSeq" id="WP_061974423.1">
    <property type="nucleotide sequence ID" value="NZ_FMAV01000004.1"/>
</dbReference>
<dbReference type="InterPro" id="IPR052573">
    <property type="entry name" value="DnaJ_C_subfamily_28"/>
</dbReference>
<comment type="caution">
    <text evidence="2">The sequence shown here is derived from an EMBL/GenBank/DDBJ whole genome shotgun (WGS) entry which is preliminary data.</text>
</comment>
<proteinExistence type="predicted"/>
<keyword evidence="3" id="KW-1185">Reference proteome</keyword>
<protein>
    <submittedName>
        <fullName evidence="2">Molecular chaperone DnaJ</fullName>
    </submittedName>
</protein>
<evidence type="ECO:0000313" key="2">
    <source>
        <dbReference type="EMBL" id="KSU80940.1"/>
    </source>
</evidence>
<gene>
    <name evidence="2" type="ORF">AS030_18470</name>
</gene>
<dbReference type="Pfam" id="PF09350">
    <property type="entry name" value="DJC28_CD"/>
    <property type="match status" value="1"/>
</dbReference>
<dbReference type="OrthoDB" id="9798476at2"/>
<sequence>MDFAFMMAEQRIKDAIQKGDLDHLPGKGKPLELEDLSTVPQELRMGYKILKNAGYVPEEVQLKKEMMSIQDIIDLCQDPEEKETLKKKWTEKSLRFNSLMEKRKMSSSSAIGAYRDKIHKKF</sequence>
<reference evidence="2 3" key="1">
    <citation type="journal article" date="2014" name="Antonie Van Leeuwenhoek">
        <title>Fictibacillus enclensis sp. nov., isolated from marine sediment.</title>
        <authorList>
            <person name="Dastager S.G."/>
            <person name="Mawlankar R."/>
            <person name="Srinivasan K."/>
            <person name="Tang S.K."/>
            <person name="Lee J.C."/>
            <person name="Ramana V.V."/>
            <person name="Shouche Y.S."/>
        </authorList>
    </citation>
    <scope>NUCLEOTIDE SEQUENCE [LARGE SCALE GENOMIC DNA]</scope>
    <source>
        <strain evidence="2 3">NIO-1003</strain>
    </source>
</reference>
<dbReference type="AlphaFoldDB" id="A0A0V8J1I8"/>
<dbReference type="EMBL" id="LNQN01000006">
    <property type="protein sequence ID" value="KSU80940.1"/>
    <property type="molecule type" value="Genomic_DNA"/>
</dbReference>
<name>A0A0V8J1I8_9BACL</name>
<feature type="domain" description="DnaJ homologue subfamily C member 28 conserved" evidence="1">
    <location>
        <begin position="7"/>
        <end position="71"/>
    </location>
</feature>
<dbReference type="PANTHER" id="PTHR39158">
    <property type="entry name" value="OS08G0560600 PROTEIN"/>
    <property type="match status" value="1"/>
</dbReference>
<evidence type="ECO:0000313" key="3">
    <source>
        <dbReference type="Proteomes" id="UP000054099"/>
    </source>
</evidence>
<dbReference type="PANTHER" id="PTHR39158:SF1">
    <property type="entry name" value="DNAJ HOMOLOG SUBFAMILY C MEMBER 28"/>
    <property type="match status" value="1"/>
</dbReference>
<evidence type="ECO:0000259" key="1">
    <source>
        <dbReference type="Pfam" id="PF09350"/>
    </source>
</evidence>
<dbReference type="InterPro" id="IPR018961">
    <property type="entry name" value="DnaJ_homolog_subfam-C_membr-28"/>
</dbReference>
<organism evidence="2 3">
    <name type="scientific">Fictibacillus enclensis</name>
    <dbReference type="NCBI Taxonomy" id="1017270"/>
    <lineage>
        <taxon>Bacteria</taxon>
        <taxon>Bacillati</taxon>
        <taxon>Bacillota</taxon>
        <taxon>Bacilli</taxon>
        <taxon>Bacillales</taxon>
        <taxon>Fictibacillaceae</taxon>
        <taxon>Fictibacillus</taxon>
    </lineage>
</organism>
<dbReference type="Proteomes" id="UP000054099">
    <property type="component" value="Unassembled WGS sequence"/>
</dbReference>
<accession>A0A0V8J1I8</accession>